<dbReference type="GO" id="GO:0004518">
    <property type="term" value="F:nuclease activity"/>
    <property type="evidence" value="ECO:0007669"/>
    <property type="project" value="UniProtKB-KW"/>
</dbReference>
<dbReference type="InterPro" id="IPR011545">
    <property type="entry name" value="DEAD/DEAH_box_helicase_dom"/>
</dbReference>
<dbReference type="Gene3D" id="3.40.50.300">
    <property type="entry name" value="P-loop containing nucleotide triphosphate hydrolases"/>
    <property type="match status" value="2"/>
</dbReference>
<evidence type="ECO:0000256" key="9">
    <source>
        <dbReference type="ARBA" id="ARBA00023118"/>
    </source>
</evidence>
<dbReference type="NCBIfam" id="TIGR01587">
    <property type="entry name" value="cas3_core"/>
    <property type="match status" value="1"/>
</dbReference>
<keyword evidence="4" id="KW-0479">Metal-binding</keyword>
<accession>A0A7R8WSJ3</accession>
<evidence type="ECO:0000256" key="5">
    <source>
        <dbReference type="ARBA" id="ARBA00022741"/>
    </source>
</evidence>
<organism evidence="10">
    <name type="scientific">Cyprideis torosa</name>
    <dbReference type="NCBI Taxonomy" id="163714"/>
    <lineage>
        <taxon>Eukaryota</taxon>
        <taxon>Metazoa</taxon>
        <taxon>Ecdysozoa</taxon>
        <taxon>Arthropoda</taxon>
        <taxon>Crustacea</taxon>
        <taxon>Oligostraca</taxon>
        <taxon>Ostracoda</taxon>
        <taxon>Podocopa</taxon>
        <taxon>Podocopida</taxon>
        <taxon>Cytherocopina</taxon>
        <taxon>Cytheroidea</taxon>
        <taxon>Cytherideidae</taxon>
        <taxon>Cyprideis</taxon>
    </lineage>
</organism>
<dbReference type="InterPro" id="IPR006474">
    <property type="entry name" value="Helicase_Cas3_CRISPR-ass_core"/>
</dbReference>
<comment type="similarity">
    <text evidence="1">In the N-terminal section; belongs to the CRISPR-associated nuclease Cas3-HD family.</text>
</comment>
<dbReference type="PANTHER" id="PTHR47963:SF9">
    <property type="entry name" value="CRISPR-ASSOCIATED ENDONUCLEASE_HELICASE CAS3"/>
    <property type="match status" value="1"/>
</dbReference>
<dbReference type="EMBL" id="OB668256">
    <property type="protein sequence ID" value="CAD7234286.1"/>
    <property type="molecule type" value="Genomic_DNA"/>
</dbReference>
<dbReference type="GO" id="GO:0046872">
    <property type="term" value="F:metal ion binding"/>
    <property type="evidence" value="ECO:0007669"/>
    <property type="project" value="UniProtKB-KW"/>
</dbReference>
<dbReference type="InterPro" id="IPR054712">
    <property type="entry name" value="Cas3-like_dom"/>
</dbReference>
<name>A0A7R8WSJ3_9CRUS</name>
<dbReference type="InterPro" id="IPR027417">
    <property type="entry name" value="P-loop_NTPase"/>
</dbReference>
<evidence type="ECO:0000256" key="8">
    <source>
        <dbReference type="ARBA" id="ARBA00022840"/>
    </source>
</evidence>
<dbReference type="InterPro" id="IPR001650">
    <property type="entry name" value="Helicase_C-like"/>
</dbReference>
<keyword evidence="7" id="KW-0347">Helicase</keyword>
<keyword evidence="3" id="KW-0540">Nuclease</keyword>
<evidence type="ECO:0000256" key="1">
    <source>
        <dbReference type="ARBA" id="ARBA00006847"/>
    </source>
</evidence>
<dbReference type="GO" id="GO:0051607">
    <property type="term" value="P:defense response to virus"/>
    <property type="evidence" value="ECO:0007669"/>
    <property type="project" value="UniProtKB-KW"/>
</dbReference>
<dbReference type="InterPro" id="IPR014001">
    <property type="entry name" value="Helicase_ATP-bd"/>
</dbReference>
<dbReference type="InterPro" id="IPR038257">
    <property type="entry name" value="CRISPR-assoc_Cas3_HD_sf"/>
</dbReference>
<keyword evidence="8" id="KW-0067">ATP-binding</keyword>
<dbReference type="InterPro" id="IPR006483">
    <property type="entry name" value="CRISPR-assoc_Cas3_HD"/>
</dbReference>
<dbReference type="GO" id="GO:0016787">
    <property type="term" value="F:hydrolase activity"/>
    <property type="evidence" value="ECO:0007669"/>
    <property type="project" value="UniProtKB-KW"/>
</dbReference>
<dbReference type="Pfam" id="PF22590">
    <property type="entry name" value="Cas3-like_C_2"/>
    <property type="match status" value="1"/>
</dbReference>
<evidence type="ECO:0000256" key="3">
    <source>
        <dbReference type="ARBA" id="ARBA00022722"/>
    </source>
</evidence>
<dbReference type="AlphaFoldDB" id="A0A7R8WSJ3"/>
<dbReference type="SMART" id="SM00487">
    <property type="entry name" value="DEXDc"/>
    <property type="match status" value="1"/>
</dbReference>
<dbReference type="InterPro" id="IPR013381">
    <property type="entry name" value="CRISPR-assoc_prot_Cse1"/>
</dbReference>
<dbReference type="NCBIfam" id="TIGR02547">
    <property type="entry name" value="casA_cse1"/>
    <property type="match status" value="1"/>
</dbReference>
<reference evidence="10" key="1">
    <citation type="submission" date="2020-11" db="EMBL/GenBank/DDBJ databases">
        <authorList>
            <person name="Tran Van P."/>
        </authorList>
    </citation>
    <scope>NUCLEOTIDE SEQUENCE</scope>
</reference>
<evidence type="ECO:0000256" key="2">
    <source>
        <dbReference type="ARBA" id="ARBA00009046"/>
    </source>
</evidence>
<dbReference type="Pfam" id="PF18019">
    <property type="entry name" value="Cas3_HD"/>
    <property type="match status" value="1"/>
</dbReference>
<keyword evidence="9" id="KW-0051">Antiviral defense</keyword>
<evidence type="ECO:0000256" key="4">
    <source>
        <dbReference type="ARBA" id="ARBA00022723"/>
    </source>
</evidence>
<dbReference type="GO" id="GO:0003724">
    <property type="term" value="F:RNA helicase activity"/>
    <property type="evidence" value="ECO:0007669"/>
    <property type="project" value="TreeGrafter"/>
</dbReference>
<dbReference type="PROSITE" id="PS51192">
    <property type="entry name" value="HELICASE_ATP_BIND_1"/>
    <property type="match status" value="1"/>
</dbReference>
<dbReference type="NCBIfam" id="NF007248">
    <property type="entry name" value="PRK09694.1"/>
    <property type="match status" value="1"/>
</dbReference>
<dbReference type="PANTHER" id="PTHR47963">
    <property type="entry name" value="DEAD-BOX ATP-DEPENDENT RNA HELICASE 47, MITOCHONDRIAL"/>
    <property type="match status" value="1"/>
</dbReference>
<dbReference type="Pfam" id="PF09481">
    <property type="entry name" value="CRISPR_Cse1"/>
    <property type="match status" value="1"/>
</dbReference>
<dbReference type="Pfam" id="PF00270">
    <property type="entry name" value="DEAD"/>
    <property type="match status" value="1"/>
</dbReference>
<dbReference type="GO" id="GO:0005524">
    <property type="term" value="F:ATP binding"/>
    <property type="evidence" value="ECO:0007669"/>
    <property type="project" value="UniProtKB-KW"/>
</dbReference>
<dbReference type="OrthoDB" id="10688492at2759"/>
<proteinExistence type="inferred from homology"/>
<comment type="similarity">
    <text evidence="2">In the central section; belongs to the CRISPR-associated helicase Cas3 family.</text>
</comment>
<dbReference type="SUPFAM" id="SSF52540">
    <property type="entry name" value="P-loop containing nucleoside triphosphate hydrolases"/>
    <property type="match status" value="1"/>
</dbReference>
<protein>
    <submittedName>
        <fullName evidence="10">Uncharacterized protein</fullName>
    </submittedName>
</protein>
<dbReference type="PROSITE" id="PS51194">
    <property type="entry name" value="HELICASE_CTER"/>
    <property type="match status" value="1"/>
</dbReference>
<gene>
    <name evidence="10" type="ORF">CTOB1V02_LOCUS12102</name>
</gene>
<keyword evidence="6" id="KW-0378">Hydrolase</keyword>
<dbReference type="InterPro" id="IPR050547">
    <property type="entry name" value="DEAD_box_RNA_helicases"/>
</dbReference>
<keyword evidence="5" id="KW-0547">Nucleotide-binding</keyword>
<dbReference type="Gene3D" id="1.10.3210.30">
    <property type="match status" value="1"/>
</dbReference>
<dbReference type="GO" id="GO:0003723">
    <property type="term" value="F:RNA binding"/>
    <property type="evidence" value="ECO:0007669"/>
    <property type="project" value="TreeGrafter"/>
</dbReference>
<sequence>IWLAWLKPVTGHHGFVYALDHPIPEKPLHSTVDKPIAQQDKMARLAWLDELERLFLKPVGLSLQDTPPTPSPLLAGFCSVADWLGSRSDELNFCYKAGPIDDLRDYFDQKCREDAPRVLALAGINGKPKPFLGVQALLKRDYQPRQLQTLVNDLPVTPGLTIVEAPTGSGKTEMALAYAWRLLAANHADSIVFAMPTQATANAMLQRLEKIATTLFEDKPNLILAHGHARFNDNFLKLKQTGKTVQENEEAWVQCNEWLGQSRKRIFLGQIGICTVDQVLVSVLPVKHRFVRGFGVGRSVLIVDEVHAYDAYMYGLLEAVLKAQHEVGASSILLSATLPQSLKNQLLATSGKAIETAQTHAPYPLISWSDGKANHAFTLPDNEQPPLRQVQVECHESEGLLPNAALRQRIIDAAEQGAQVAIICNLVDVAQQLARDLQKLTALPVDIFHARYCLHDRQKKEDTVLKHYGAEGKRASGRILVATQVIEQSLDVDFDWLITQLCPVDLLFQRMGRLHRHERYRPTGFESARCTVLLPTGNDYGTHGLIYGNTRVMWRTAQKLQTCPDQIIDFPAAYRDWIEPVYSEEAWGTEPEAVETGFTLFEEKLAEKRILARQMLKWSEDVALMDDDENVRAVTRDGEFNVSVIPYLDTARGKQLLDSSILDSLSEWQQAEALAMNTVGVPKSWGKLLPEKDKEGRVWLAMQQGDGMNLLTDSWIPVRPQAGGTGQQISLQALLCGSERWELALPRDDMELAALQLLISLVQVLLPPADKKQWVERVLRPLPPEALTTAIQDYQGWFQVDHPDYPFMQMSYRKNNSARESLDKLFTGINTSENSKFVNEPNLVAAVCQSCCVIALFNYANNSPSFGGGPDGGFKYGIRGTCAVSTFIRWDDLRSTIWANVLSQAFLNQNIPDWKRAEFKKPTWMERIPEGGKISASSIDLLRGLFWQPGCLQLGKPIEAGQCSCCGSFVPARIDHFFRAPYGFTIDGFWEHPHSPLALTVKHKKSGSDEIFEYLRWNGSAPAWTQLSGIVVERTEEIQKGTKRIQRPALVVKQFKSYLGSNSKQVQLIVGGYRNFSAKIIERRHELISLSHGWESHGNVVHELVDHALKYLGSLSSALYTASEGIKSSDGMIKGIGFKYKVKQKMHYSLQDLGKVQFYRRSEDLVIRALADIYFNEPVPTFIMLDKGLKRICESVFAELTSPYQHDPELFRTLAIARRSLQKHIREIRINPHQEDAA</sequence>
<feature type="non-terminal residue" evidence="10">
    <location>
        <position position="1"/>
    </location>
</feature>
<evidence type="ECO:0000256" key="7">
    <source>
        <dbReference type="ARBA" id="ARBA00022806"/>
    </source>
</evidence>
<dbReference type="SMART" id="SM00490">
    <property type="entry name" value="HELICc"/>
    <property type="match status" value="1"/>
</dbReference>
<evidence type="ECO:0000256" key="6">
    <source>
        <dbReference type="ARBA" id="ARBA00022801"/>
    </source>
</evidence>
<evidence type="ECO:0000313" key="10">
    <source>
        <dbReference type="EMBL" id="CAD7234286.1"/>
    </source>
</evidence>